<dbReference type="Proteomes" id="UP001596439">
    <property type="component" value="Unassembled WGS sequence"/>
</dbReference>
<gene>
    <name evidence="1" type="ORF">ACFQO8_02055</name>
</gene>
<sequence>MIQTDITNRDHEFLSESLGLYLLFLVQQKREDEFAHQADVLEHYFLDDSNLVSWRLEQVDHTITQSPANAWIDDARIVHALYQAADVFDEMSYADLAKRIAKPLTTHAVKDGLPVDYINRPTNETGDMLTLSYLDESALRLMSSSNNLYENSKKLLEKAPLSEPFFAKSYSISEKTYQFDDEINMIDQLYVALRYEQFGLSTNPFYIFFKDAFDQGPVFGRYDRVTKEPIVDYESQAVYALAVFYLLERDEHEFAEEVMARLKSSMVSDSSSEYVGGYLDISTKETHSFDNLLPLLAEGGLENGYLIP</sequence>
<dbReference type="RefSeq" id="WP_214786501.1">
    <property type="nucleotide sequence ID" value="NZ_JANIEL010000019.1"/>
</dbReference>
<dbReference type="Gene3D" id="1.50.10.10">
    <property type="match status" value="1"/>
</dbReference>
<reference evidence="2" key="1">
    <citation type="journal article" date="2019" name="Int. J. Syst. Evol. Microbiol.">
        <title>The Global Catalogue of Microorganisms (GCM) 10K type strain sequencing project: providing services to taxonomists for standard genome sequencing and annotation.</title>
        <authorList>
            <consortium name="The Broad Institute Genomics Platform"/>
            <consortium name="The Broad Institute Genome Sequencing Center for Infectious Disease"/>
            <person name="Wu L."/>
            <person name="Ma J."/>
        </authorList>
    </citation>
    <scope>NUCLEOTIDE SEQUENCE [LARGE SCALE GENOMIC DNA]</scope>
    <source>
        <strain evidence="2">CCUG 55590</strain>
    </source>
</reference>
<keyword evidence="1" id="KW-0449">Lipoprotein</keyword>
<evidence type="ECO:0000313" key="2">
    <source>
        <dbReference type="Proteomes" id="UP001596439"/>
    </source>
</evidence>
<accession>A0ABW2PHW6</accession>
<dbReference type="GO" id="GO:0016787">
    <property type="term" value="F:hydrolase activity"/>
    <property type="evidence" value="ECO:0007669"/>
    <property type="project" value="UniProtKB-KW"/>
</dbReference>
<organism evidence="1 2">
    <name type="scientific">Exiguobacterium aestuarii</name>
    <dbReference type="NCBI Taxonomy" id="273527"/>
    <lineage>
        <taxon>Bacteria</taxon>
        <taxon>Bacillati</taxon>
        <taxon>Bacillota</taxon>
        <taxon>Bacilli</taxon>
        <taxon>Bacillales</taxon>
        <taxon>Bacillales Family XII. Incertae Sedis</taxon>
        <taxon>Exiguobacterium</taxon>
    </lineage>
</organism>
<name>A0ABW2PHW6_9BACL</name>
<comment type="caution">
    <text evidence="1">The sequence shown here is derived from an EMBL/GenBank/DDBJ whole genome shotgun (WGS) entry which is preliminary data.</text>
</comment>
<protein>
    <submittedName>
        <fullName evidence="1">Glycosyl hydrolase lipoprotein</fullName>
    </submittedName>
</protein>
<keyword evidence="1" id="KW-0378">Hydrolase</keyword>
<dbReference type="InterPro" id="IPR012341">
    <property type="entry name" value="6hp_glycosidase-like_sf"/>
</dbReference>
<keyword evidence="2" id="KW-1185">Reference proteome</keyword>
<dbReference type="EMBL" id="JBHTCE010000001">
    <property type="protein sequence ID" value="MFC7388908.1"/>
    <property type="molecule type" value="Genomic_DNA"/>
</dbReference>
<evidence type="ECO:0000313" key="1">
    <source>
        <dbReference type="EMBL" id="MFC7388908.1"/>
    </source>
</evidence>
<dbReference type="SUPFAM" id="SSF48208">
    <property type="entry name" value="Six-hairpin glycosidases"/>
    <property type="match status" value="1"/>
</dbReference>
<dbReference type="InterPro" id="IPR008928">
    <property type="entry name" value="6-hairpin_glycosidase_sf"/>
</dbReference>
<proteinExistence type="predicted"/>